<accession>Q2WA01</accession>
<name>Q2WA01_PARM1</name>
<dbReference type="Proteomes" id="UP000007058">
    <property type="component" value="Chromosome"/>
</dbReference>
<evidence type="ECO:0000313" key="5">
    <source>
        <dbReference type="Proteomes" id="UP000007058"/>
    </source>
</evidence>
<organism evidence="4 5">
    <name type="scientific">Paramagnetospirillum magneticum (strain ATCC 700264 / AMB-1)</name>
    <name type="common">Magnetospirillum magneticum</name>
    <dbReference type="NCBI Taxonomy" id="342108"/>
    <lineage>
        <taxon>Bacteria</taxon>
        <taxon>Pseudomonadati</taxon>
        <taxon>Pseudomonadota</taxon>
        <taxon>Alphaproteobacteria</taxon>
        <taxon>Rhodospirillales</taxon>
        <taxon>Magnetospirillaceae</taxon>
        <taxon>Paramagnetospirillum</taxon>
    </lineage>
</organism>
<dbReference type="KEGG" id="mag:amb0520"/>
<dbReference type="HOGENOM" id="CLU_086902_3_0_5"/>
<dbReference type="Gene3D" id="1.20.120.50">
    <property type="entry name" value="Hemerythrin-like"/>
    <property type="match status" value="1"/>
</dbReference>
<keyword evidence="5" id="KW-1185">Reference proteome</keyword>
<dbReference type="GO" id="GO:0046872">
    <property type="term" value="F:metal ion binding"/>
    <property type="evidence" value="ECO:0007669"/>
    <property type="project" value="UniProtKB-KW"/>
</dbReference>
<dbReference type="STRING" id="342108.amb0520"/>
<evidence type="ECO:0008006" key="6">
    <source>
        <dbReference type="Google" id="ProtNLM"/>
    </source>
</evidence>
<gene>
    <name evidence="4" type="ordered locus">amb0520</name>
</gene>
<keyword evidence="2" id="KW-0479">Metal-binding</keyword>
<evidence type="ECO:0000256" key="2">
    <source>
        <dbReference type="ARBA" id="ARBA00022723"/>
    </source>
</evidence>
<dbReference type="EMBL" id="AP007255">
    <property type="protein sequence ID" value="BAE49324.1"/>
    <property type="molecule type" value="Genomic_DNA"/>
</dbReference>
<dbReference type="InterPro" id="IPR035938">
    <property type="entry name" value="Hemerythrin-like_sf"/>
</dbReference>
<keyword evidence="3" id="KW-0408">Iron</keyword>
<reference evidence="4 5" key="1">
    <citation type="journal article" date="2005" name="DNA Res.">
        <title>Complete genome sequence of the facultative anaerobic magnetotactic bacterium Magnetospirillum sp. strain AMB-1.</title>
        <authorList>
            <person name="Matsunaga T."/>
            <person name="Okamura Y."/>
            <person name="Fukuda Y."/>
            <person name="Wahyudi A.T."/>
            <person name="Murase Y."/>
            <person name="Takeyama H."/>
        </authorList>
    </citation>
    <scope>NUCLEOTIDE SEQUENCE [LARGE SCALE GENOMIC DNA]</scope>
    <source>
        <strain evidence="5">ATCC 700264 / AMB-1</strain>
    </source>
</reference>
<comment type="similarity">
    <text evidence="1">Belongs to the hemerythrin family.</text>
</comment>
<evidence type="ECO:0000256" key="3">
    <source>
        <dbReference type="ARBA" id="ARBA00023004"/>
    </source>
</evidence>
<evidence type="ECO:0000313" key="4">
    <source>
        <dbReference type="EMBL" id="BAE49324.1"/>
    </source>
</evidence>
<dbReference type="AlphaFoldDB" id="Q2WA01"/>
<dbReference type="SUPFAM" id="SSF47188">
    <property type="entry name" value="Hemerythrin-like"/>
    <property type="match status" value="1"/>
</dbReference>
<proteinExistence type="inferred from homology"/>
<protein>
    <recommendedName>
        <fullName evidence="6">Hemerythrin-like domain-containing protein</fullName>
    </recommendedName>
</protein>
<evidence type="ECO:0000256" key="1">
    <source>
        <dbReference type="ARBA" id="ARBA00010587"/>
    </source>
</evidence>
<sequence length="122" mass="13624">MGMIAIWDNRYSVGHARVDAEHRQVISLLNEIDVARSVGAPPVVVEMALETLLRTIVAHFARDEVPQGDHMAIIASARRLLDGWRGGKPEALERRALVNLARRWIGHMGRREASLPSQRMVG</sequence>